<dbReference type="PRINTS" id="PR00423">
    <property type="entry name" value="CELLDVISFTSZ"/>
</dbReference>
<dbReference type="SMART" id="SM00865">
    <property type="entry name" value="Tubulin_C"/>
    <property type="match status" value="1"/>
</dbReference>
<dbReference type="PANTHER" id="PTHR30314:SF3">
    <property type="entry name" value="MITOCHONDRIAL DIVISION PROTEIN FSZA"/>
    <property type="match status" value="1"/>
</dbReference>
<dbReference type="GO" id="GO:0051258">
    <property type="term" value="P:protein polymerization"/>
    <property type="evidence" value="ECO:0007669"/>
    <property type="project" value="UniProtKB-UniRule"/>
</dbReference>
<comment type="caution">
    <text evidence="14">The sequence shown here is derived from an EMBL/GenBank/DDBJ whole genome shotgun (WGS) entry which is preliminary data.</text>
</comment>
<keyword evidence="3 8" id="KW-0132">Cell division</keyword>
<evidence type="ECO:0000256" key="9">
    <source>
        <dbReference type="NCBIfam" id="TIGR00065"/>
    </source>
</evidence>
<feature type="compositionally biased region" description="Low complexity" evidence="11">
    <location>
        <begin position="364"/>
        <end position="375"/>
    </location>
</feature>
<evidence type="ECO:0000256" key="8">
    <source>
        <dbReference type="HAMAP-Rule" id="MF_00909"/>
    </source>
</evidence>
<dbReference type="Pfam" id="PF12327">
    <property type="entry name" value="FtsZ_C"/>
    <property type="match status" value="1"/>
</dbReference>
<comment type="similarity">
    <text evidence="1 8 10">Belongs to the FtsZ family.</text>
</comment>
<dbReference type="InterPro" id="IPR003008">
    <property type="entry name" value="Tubulin_FtsZ_GTPase"/>
</dbReference>
<organism evidence="14 15">
    <name type="scientific">Halioxenophilus aromaticivorans</name>
    <dbReference type="NCBI Taxonomy" id="1306992"/>
    <lineage>
        <taxon>Bacteria</taxon>
        <taxon>Pseudomonadati</taxon>
        <taxon>Pseudomonadota</taxon>
        <taxon>Gammaproteobacteria</taxon>
        <taxon>Alteromonadales</taxon>
        <taxon>Alteromonadaceae</taxon>
        <taxon>Halioxenophilus</taxon>
    </lineage>
</organism>
<evidence type="ECO:0000256" key="7">
    <source>
        <dbReference type="ARBA" id="ARBA00023306"/>
    </source>
</evidence>
<dbReference type="Gene3D" id="3.40.50.1440">
    <property type="entry name" value="Tubulin/FtsZ, GTPase domain"/>
    <property type="match status" value="1"/>
</dbReference>
<feature type="compositionally biased region" description="Basic and acidic residues" evidence="11">
    <location>
        <begin position="379"/>
        <end position="389"/>
    </location>
</feature>
<dbReference type="GO" id="GO:0005525">
    <property type="term" value="F:GTP binding"/>
    <property type="evidence" value="ECO:0007669"/>
    <property type="project" value="UniProtKB-UniRule"/>
</dbReference>
<dbReference type="InterPro" id="IPR036525">
    <property type="entry name" value="Tubulin/FtsZ_GTPase_sf"/>
</dbReference>
<keyword evidence="2 8" id="KW-0963">Cytoplasm</keyword>
<proteinExistence type="inferred from homology"/>
<dbReference type="GO" id="GO:0000917">
    <property type="term" value="P:division septum assembly"/>
    <property type="evidence" value="ECO:0007669"/>
    <property type="project" value="UniProtKB-KW"/>
</dbReference>
<keyword evidence="6 8" id="KW-0717">Septation</keyword>
<evidence type="ECO:0000256" key="3">
    <source>
        <dbReference type="ARBA" id="ARBA00022618"/>
    </source>
</evidence>
<keyword evidence="4 8" id="KW-0547">Nucleotide-binding</keyword>
<dbReference type="Pfam" id="PF00091">
    <property type="entry name" value="Tubulin"/>
    <property type="match status" value="1"/>
</dbReference>
<sequence>MFELVDSVPQNAVIKVVGVGGGGGNAVKHMIESSIDGVEFICANTDAQALKDVEARTVLQLGQGMTKGLGAGANPDVGRQAAMEDRERIAEVLAGADMVFITAGMGGGTGTGGAPVVAEVARDLGILTVAVVTKPFPFEGKKRMKIAELGIKELQERVDSLITIPNERLLSVLGSNTSLLEAFKEANNVLLGAVQGIADLIIRPGMINVDFADVRTVMSEMGMAMMGTGCAKGENRAREAAEAAIRSPLLDDINLQGARGILVNITAGMDLSLGEFSDVGDTIEEFASNDATVVVGTVIDPDMSGDLRVTVVATGLGAEREVEIDTSGSDFERGEKSVGVTTAQPDYSSLDRPTVMRNPQSVRSVAKPAAAVASKHAVHREPKPIDDRDMDYLDIPAFLRRQAD</sequence>
<evidence type="ECO:0000256" key="4">
    <source>
        <dbReference type="ARBA" id="ARBA00022741"/>
    </source>
</evidence>
<dbReference type="PANTHER" id="PTHR30314">
    <property type="entry name" value="CELL DIVISION PROTEIN FTSZ-RELATED"/>
    <property type="match status" value="1"/>
</dbReference>
<accession>A0AAV3TYY6</accession>
<comment type="function">
    <text evidence="8 10">Essential cell division protein that forms a contractile ring structure (Z ring) at the future cell division site. The regulation of the ring assembly controls the timing and the location of cell division. One of the functions of the FtsZ ring is to recruit other cell division proteins to the septum to produce a new cell wall between the dividing cells. Binds GTP and shows GTPase activity.</text>
</comment>
<evidence type="ECO:0000256" key="2">
    <source>
        <dbReference type="ARBA" id="ARBA00022490"/>
    </source>
</evidence>
<keyword evidence="7 8" id="KW-0131">Cell cycle</keyword>
<comment type="subcellular location">
    <subcellularLocation>
        <location evidence="8">Cytoplasm</location>
    </subcellularLocation>
    <text evidence="8">Assembles at midcell at the inner surface of the cytoplasmic membrane.</text>
</comment>
<dbReference type="InterPro" id="IPR018316">
    <property type="entry name" value="Tubulin/FtsZ_2-layer-sand-dom"/>
</dbReference>
<dbReference type="FunFam" id="3.40.50.1440:FF:000023">
    <property type="entry name" value="Cell division protein FtsZ"/>
    <property type="match status" value="1"/>
</dbReference>
<dbReference type="Proteomes" id="UP001409585">
    <property type="component" value="Unassembled WGS sequence"/>
</dbReference>
<name>A0AAV3TYY6_9ALTE</name>
<dbReference type="InterPro" id="IPR024757">
    <property type="entry name" value="FtsZ_C"/>
</dbReference>
<evidence type="ECO:0000256" key="10">
    <source>
        <dbReference type="RuleBase" id="RU000631"/>
    </source>
</evidence>
<evidence type="ECO:0000256" key="1">
    <source>
        <dbReference type="ARBA" id="ARBA00009690"/>
    </source>
</evidence>
<dbReference type="Gene3D" id="3.30.1330.20">
    <property type="entry name" value="Tubulin/FtsZ, C-terminal domain"/>
    <property type="match status" value="1"/>
</dbReference>
<dbReference type="GO" id="GO:0003924">
    <property type="term" value="F:GTPase activity"/>
    <property type="evidence" value="ECO:0007669"/>
    <property type="project" value="UniProtKB-UniRule"/>
</dbReference>
<dbReference type="NCBIfam" id="TIGR00065">
    <property type="entry name" value="ftsZ"/>
    <property type="match status" value="1"/>
</dbReference>
<dbReference type="SUPFAM" id="SSF52490">
    <property type="entry name" value="Tubulin nucleotide-binding domain-like"/>
    <property type="match status" value="1"/>
</dbReference>
<feature type="region of interest" description="Disordered" evidence="11">
    <location>
        <begin position="364"/>
        <end position="389"/>
    </location>
</feature>
<dbReference type="InterPro" id="IPR008280">
    <property type="entry name" value="Tub_FtsZ_C"/>
</dbReference>
<evidence type="ECO:0000256" key="6">
    <source>
        <dbReference type="ARBA" id="ARBA00023210"/>
    </source>
</evidence>
<dbReference type="SMART" id="SM00864">
    <property type="entry name" value="Tubulin"/>
    <property type="match status" value="1"/>
</dbReference>
<dbReference type="HAMAP" id="MF_00909">
    <property type="entry name" value="FtsZ"/>
    <property type="match status" value="1"/>
</dbReference>
<dbReference type="GO" id="GO:0043093">
    <property type="term" value="P:FtsZ-dependent cytokinesis"/>
    <property type="evidence" value="ECO:0007669"/>
    <property type="project" value="UniProtKB-UniRule"/>
</dbReference>
<evidence type="ECO:0000313" key="14">
    <source>
        <dbReference type="EMBL" id="GAA4933704.1"/>
    </source>
</evidence>
<keyword evidence="15" id="KW-1185">Reference proteome</keyword>
<dbReference type="AlphaFoldDB" id="A0AAV3TYY6"/>
<dbReference type="EMBL" id="BAABLX010000007">
    <property type="protein sequence ID" value="GAA4933704.1"/>
    <property type="molecule type" value="Genomic_DNA"/>
</dbReference>
<evidence type="ECO:0000259" key="12">
    <source>
        <dbReference type="SMART" id="SM00864"/>
    </source>
</evidence>
<feature type="binding site" evidence="8">
    <location>
        <position position="139"/>
    </location>
    <ligand>
        <name>GTP</name>
        <dbReference type="ChEBI" id="CHEBI:37565"/>
    </ligand>
</feature>
<dbReference type="PROSITE" id="PS01135">
    <property type="entry name" value="FTSZ_2"/>
    <property type="match status" value="1"/>
</dbReference>
<reference evidence="15" key="1">
    <citation type="journal article" date="2019" name="Int. J. Syst. Evol. Microbiol.">
        <title>The Global Catalogue of Microorganisms (GCM) 10K type strain sequencing project: providing services to taxonomists for standard genome sequencing and annotation.</title>
        <authorList>
            <consortium name="The Broad Institute Genomics Platform"/>
            <consortium name="The Broad Institute Genome Sequencing Center for Infectious Disease"/>
            <person name="Wu L."/>
            <person name="Ma J."/>
        </authorList>
    </citation>
    <scope>NUCLEOTIDE SEQUENCE [LARGE SCALE GENOMIC DNA]</scope>
    <source>
        <strain evidence="15">JCM 19134</strain>
    </source>
</reference>
<feature type="domain" description="Tubulin/FtsZ 2-layer sandwich" evidence="13">
    <location>
        <begin position="207"/>
        <end position="325"/>
    </location>
</feature>
<feature type="binding site" evidence="8">
    <location>
        <position position="187"/>
    </location>
    <ligand>
        <name>GTP</name>
        <dbReference type="ChEBI" id="CHEBI:37565"/>
    </ligand>
</feature>
<comment type="subunit">
    <text evidence="8">Homodimer. Polymerizes to form a dynamic ring structure in a strictly GTP-dependent manner. Interacts directly with several other division proteins.</text>
</comment>
<dbReference type="InterPro" id="IPR000158">
    <property type="entry name" value="Cell_div_FtsZ"/>
</dbReference>
<evidence type="ECO:0000256" key="5">
    <source>
        <dbReference type="ARBA" id="ARBA00023134"/>
    </source>
</evidence>
<dbReference type="InterPro" id="IPR037103">
    <property type="entry name" value="Tubulin/FtsZ-like_C"/>
</dbReference>
<dbReference type="FunFam" id="3.30.1330.20:FF:000004">
    <property type="entry name" value="Cell division protein FtsZ"/>
    <property type="match status" value="1"/>
</dbReference>
<dbReference type="InterPro" id="IPR045061">
    <property type="entry name" value="FtsZ/CetZ"/>
</dbReference>
<dbReference type="CDD" id="cd02201">
    <property type="entry name" value="FtsZ_type1"/>
    <property type="match status" value="1"/>
</dbReference>
<dbReference type="GO" id="GO:0032153">
    <property type="term" value="C:cell division site"/>
    <property type="evidence" value="ECO:0007669"/>
    <property type="project" value="UniProtKB-UniRule"/>
</dbReference>
<evidence type="ECO:0000256" key="11">
    <source>
        <dbReference type="SAM" id="MobiDB-lite"/>
    </source>
</evidence>
<dbReference type="RefSeq" id="WP_345417413.1">
    <property type="nucleotide sequence ID" value="NZ_AP031496.1"/>
</dbReference>
<feature type="binding site" evidence="8">
    <location>
        <begin position="21"/>
        <end position="25"/>
    </location>
    <ligand>
        <name>GTP</name>
        <dbReference type="ChEBI" id="CHEBI:37565"/>
    </ligand>
</feature>
<evidence type="ECO:0000313" key="15">
    <source>
        <dbReference type="Proteomes" id="UP001409585"/>
    </source>
</evidence>
<dbReference type="GO" id="GO:0005737">
    <property type="term" value="C:cytoplasm"/>
    <property type="evidence" value="ECO:0007669"/>
    <property type="project" value="UniProtKB-SubCell"/>
</dbReference>
<feature type="domain" description="Tubulin/FtsZ GTPase" evidence="12">
    <location>
        <begin position="13"/>
        <end position="205"/>
    </location>
</feature>
<feature type="binding site" evidence="8">
    <location>
        <position position="143"/>
    </location>
    <ligand>
        <name>GTP</name>
        <dbReference type="ChEBI" id="CHEBI:37565"/>
    </ligand>
</feature>
<dbReference type="PROSITE" id="PS01134">
    <property type="entry name" value="FTSZ_1"/>
    <property type="match status" value="1"/>
</dbReference>
<evidence type="ECO:0000259" key="13">
    <source>
        <dbReference type="SMART" id="SM00865"/>
    </source>
</evidence>
<protein>
    <recommendedName>
        <fullName evidence="8 9">Cell division protein FtsZ</fullName>
    </recommendedName>
</protein>
<dbReference type="InterPro" id="IPR020805">
    <property type="entry name" value="Cell_div_FtsZ_CS"/>
</dbReference>
<keyword evidence="5 8" id="KW-0342">GTP-binding</keyword>
<gene>
    <name evidence="8 14" type="primary">ftsZ</name>
    <name evidence="14" type="ORF">GCM10025791_08010</name>
</gene>
<dbReference type="SUPFAM" id="SSF55307">
    <property type="entry name" value="Tubulin C-terminal domain-like"/>
    <property type="match status" value="1"/>
</dbReference>
<feature type="binding site" evidence="8">
    <location>
        <begin position="108"/>
        <end position="110"/>
    </location>
    <ligand>
        <name>GTP</name>
        <dbReference type="ChEBI" id="CHEBI:37565"/>
    </ligand>
</feature>